<keyword evidence="2 8" id="KW-0812">Transmembrane</keyword>
<accession>A0AAV7JFJ1</accession>
<dbReference type="SUPFAM" id="SSF49265">
    <property type="entry name" value="Fibronectin type III"/>
    <property type="match status" value="1"/>
</dbReference>
<dbReference type="Proteomes" id="UP001165289">
    <property type="component" value="Unassembled WGS sequence"/>
</dbReference>
<proteinExistence type="predicted"/>
<evidence type="ECO:0000256" key="8">
    <source>
        <dbReference type="SAM" id="Phobius"/>
    </source>
</evidence>
<feature type="domain" description="Eph LBD" evidence="11">
    <location>
        <begin position="72"/>
        <end position="234"/>
    </location>
</feature>
<keyword evidence="7" id="KW-0675">Receptor</keyword>
<dbReference type="InterPro" id="IPR050449">
    <property type="entry name" value="Ephrin_rcpt_TKs"/>
</dbReference>
<dbReference type="InterPro" id="IPR001090">
    <property type="entry name" value="Ephrin_rcpt_lig-bd_dom"/>
</dbReference>
<dbReference type="PANTHER" id="PTHR46877:SF14">
    <property type="entry name" value="RECEPTOR PROTEIN-TYROSINE KINASE"/>
    <property type="match status" value="1"/>
</dbReference>
<gene>
    <name evidence="12" type="ORF">LOD99_8756</name>
</gene>
<dbReference type="InterPro" id="IPR013783">
    <property type="entry name" value="Ig-like_fold"/>
</dbReference>
<sequence>MCLYSYFLSRCLFLILISIIFWPTSLTQCNTELPDNSKVILDSNTYHTVDTGGVILPETLGWGNVQVDSIVYTVGTSSNTFDDNLGWRPAILKTGSCGPEYESCFQSTHVPYASVDIEGEMNWLVSSYYQTLANAIFIRITCERYRNYETDCLKTFQIFYYESDTNIILTESLLSQFLLADNTTNQLMEGGGGVVVASFPRSKNGFYIGFLNQNPCALLTEFLFYCFECPATNSTSGIYSVSAVLSPSPADEVIHVNVSCILPFVNRDPLNLRAECYWNGTWSLPEEDLCVCMSGYYMLTDSSSSSIISCVLCPYKSNTGGDIGAVECSCEDDWYRGEGESVSESCGQSPSAVENVRVDISTTPLEMTVEWDIPVYLGNRNENQLHYIVSYYEVVSPESKKEIMNLIERQLVLSNVSESTEYVIIVTSLNGVSSVSDVYNRVNITVLSSFPDFDSISYNSGILEWSYTLYGQREYVFELSYFSVENDTTCVLHVNSSECECTGGYTCVCTVNVTDLDSSKSMSFQLFSDNSGTLIATNLSYSTNLSNTFPIPSVQYTIATILLVFIGISYFLFVFSLTAFIIVYLLFWMFKKCIT</sequence>
<feature type="transmembrane region" description="Helical" evidence="8">
    <location>
        <begin position="556"/>
        <end position="587"/>
    </location>
</feature>
<dbReference type="InterPro" id="IPR008979">
    <property type="entry name" value="Galactose-bd-like_sf"/>
</dbReference>
<name>A0AAV7JFJ1_9METZ</name>
<evidence type="ECO:0000259" key="10">
    <source>
        <dbReference type="PROSITE" id="PS50853"/>
    </source>
</evidence>
<keyword evidence="5 8" id="KW-1133">Transmembrane helix</keyword>
<keyword evidence="4" id="KW-0067">ATP-binding</keyword>
<feature type="signal peptide" evidence="9">
    <location>
        <begin position="1"/>
        <end position="27"/>
    </location>
</feature>
<evidence type="ECO:0000256" key="1">
    <source>
        <dbReference type="ARBA" id="ARBA00004167"/>
    </source>
</evidence>
<dbReference type="AlphaFoldDB" id="A0AAV7JFJ1"/>
<evidence type="ECO:0000256" key="4">
    <source>
        <dbReference type="ARBA" id="ARBA00022840"/>
    </source>
</evidence>
<evidence type="ECO:0000259" key="11">
    <source>
        <dbReference type="PROSITE" id="PS51550"/>
    </source>
</evidence>
<dbReference type="PROSITE" id="PS50853">
    <property type="entry name" value="FN3"/>
    <property type="match status" value="1"/>
</dbReference>
<evidence type="ECO:0000313" key="13">
    <source>
        <dbReference type="Proteomes" id="UP001165289"/>
    </source>
</evidence>
<keyword evidence="3" id="KW-0547">Nucleotide-binding</keyword>
<evidence type="ECO:0000256" key="9">
    <source>
        <dbReference type="SAM" id="SignalP"/>
    </source>
</evidence>
<dbReference type="PANTHER" id="PTHR46877">
    <property type="entry name" value="EPH RECEPTOR A5"/>
    <property type="match status" value="1"/>
</dbReference>
<evidence type="ECO:0000313" key="12">
    <source>
        <dbReference type="EMBL" id="KAI6647579.1"/>
    </source>
</evidence>
<dbReference type="Gene3D" id="2.60.120.260">
    <property type="entry name" value="Galactose-binding domain-like"/>
    <property type="match status" value="1"/>
</dbReference>
<evidence type="ECO:0000256" key="3">
    <source>
        <dbReference type="ARBA" id="ARBA00022741"/>
    </source>
</evidence>
<dbReference type="SMART" id="SM00060">
    <property type="entry name" value="FN3"/>
    <property type="match status" value="1"/>
</dbReference>
<dbReference type="Gene3D" id="2.60.40.10">
    <property type="entry name" value="Immunoglobulins"/>
    <property type="match status" value="1"/>
</dbReference>
<dbReference type="EMBL" id="JAKMXF010000341">
    <property type="protein sequence ID" value="KAI6647579.1"/>
    <property type="molecule type" value="Genomic_DNA"/>
</dbReference>
<organism evidence="12 13">
    <name type="scientific">Oopsacas minuta</name>
    <dbReference type="NCBI Taxonomy" id="111878"/>
    <lineage>
        <taxon>Eukaryota</taxon>
        <taxon>Metazoa</taxon>
        <taxon>Porifera</taxon>
        <taxon>Hexactinellida</taxon>
        <taxon>Hexasterophora</taxon>
        <taxon>Lyssacinosida</taxon>
        <taxon>Leucopsacidae</taxon>
        <taxon>Oopsacas</taxon>
    </lineage>
</organism>
<evidence type="ECO:0000256" key="2">
    <source>
        <dbReference type="ARBA" id="ARBA00022692"/>
    </source>
</evidence>
<dbReference type="GO" id="GO:0005886">
    <property type="term" value="C:plasma membrane"/>
    <property type="evidence" value="ECO:0007669"/>
    <property type="project" value="TreeGrafter"/>
</dbReference>
<keyword evidence="13" id="KW-1185">Reference proteome</keyword>
<dbReference type="SUPFAM" id="SSF49785">
    <property type="entry name" value="Galactose-binding domain-like"/>
    <property type="match status" value="1"/>
</dbReference>
<keyword evidence="6 8" id="KW-0472">Membrane</keyword>
<evidence type="ECO:0000256" key="5">
    <source>
        <dbReference type="ARBA" id="ARBA00022989"/>
    </source>
</evidence>
<dbReference type="InterPro" id="IPR036116">
    <property type="entry name" value="FN3_sf"/>
</dbReference>
<dbReference type="PROSITE" id="PS51550">
    <property type="entry name" value="EPH_LBD"/>
    <property type="match status" value="1"/>
</dbReference>
<dbReference type="GO" id="GO:0005005">
    <property type="term" value="F:transmembrane-ephrin receptor activity"/>
    <property type="evidence" value="ECO:0007669"/>
    <property type="project" value="TreeGrafter"/>
</dbReference>
<reference evidence="12 13" key="1">
    <citation type="journal article" date="2023" name="BMC Biol.">
        <title>The compact genome of the sponge Oopsacas minuta (Hexactinellida) is lacking key metazoan core genes.</title>
        <authorList>
            <person name="Santini S."/>
            <person name="Schenkelaars Q."/>
            <person name="Jourda C."/>
            <person name="Duchesne M."/>
            <person name="Belahbib H."/>
            <person name="Rocher C."/>
            <person name="Selva M."/>
            <person name="Riesgo A."/>
            <person name="Vervoort M."/>
            <person name="Leys S.P."/>
            <person name="Kodjabachian L."/>
            <person name="Le Bivic A."/>
            <person name="Borchiellini C."/>
            <person name="Claverie J.M."/>
            <person name="Renard E."/>
        </authorList>
    </citation>
    <scope>NUCLEOTIDE SEQUENCE [LARGE SCALE GENOMIC DNA]</scope>
    <source>
        <strain evidence="12">SPO-2</strain>
    </source>
</reference>
<feature type="domain" description="Fibronectin type-III" evidence="10">
    <location>
        <begin position="352"/>
        <end position="449"/>
    </location>
</feature>
<evidence type="ECO:0000256" key="7">
    <source>
        <dbReference type="ARBA" id="ARBA00023170"/>
    </source>
</evidence>
<dbReference type="GO" id="GO:0005524">
    <property type="term" value="F:ATP binding"/>
    <property type="evidence" value="ECO:0007669"/>
    <property type="project" value="UniProtKB-KW"/>
</dbReference>
<keyword evidence="9" id="KW-0732">Signal</keyword>
<comment type="caution">
    <text evidence="12">The sequence shown here is derived from an EMBL/GenBank/DDBJ whole genome shotgun (WGS) entry which is preliminary data.</text>
</comment>
<dbReference type="InterPro" id="IPR003961">
    <property type="entry name" value="FN3_dom"/>
</dbReference>
<comment type="subcellular location">
    <subcellularLocation>
        <location evidence="1">Membrane</location>
        <topology evidence="1">Single-pass membrane protein</topology>
    </subcellularLocation>
</comment>
<feature type="chain" id="PRO_5043473750" evidence="9">
    <location>
        <begin position="28"/>
        <end position="595"/>
    </location>
</feature>
<protein>
    <submittedName>
        <fullName evidence="12">Mek4 secreted</fullName>
    </submittedName>
</protein>
<evidence type="ECO:0000256" key="6">
    <source>
        <dbReference type="ARBA" id="ARBA00023136"/>
    </source>
</evidence>